<feature type="domain" description="Terminase large subunit-like endonuclease" evidence="2">
    <location>
        <begin position="262"/>
        <end position="541"/>
    </location>
</feature>
<dbReference type="PANTHER" id="PTHR41287:SF1">
    <property type="entry name" value="PROTEIN YMFN"/>
    <property type="match status" value="1"/>
</dbReference>
<evidence type="ECO:0000259" key="1">
    <source>
        <dbReference type="Pfam" id="PF03354"/>
    </source>
</evidence>
<dbReference type="InterPro" id="IPR005021">
    <property type="entry name" value="Terminase_largesu-like"/>
</dbReference>
<dbReference type="InterPro" id="IPR046462">
    <property type="entry name" value="TerL_nuclease"/>
</dbReference>
<name>A0A318KDB7_9FIRM</name>
<dbReference type="AlphaFoldDB" id="A0A318KDB7"/>
<dbReference type="Gene3D" id="3.40.50.300">
    <property type="entry name" value="P-loop containing nucleotide triphosphate hydrolases"/>
    <property type="match status" value="1"/>
</dbReference>
<dbReference type="InterPro" id="IPR027417">
    <property type="entry name" value="P-loop_NTPase"/>
</dbReference>
<dbReference type="OrthoDB" id="9760250at2"/>
<evidence type="ECO:0000313" key="3">
    <source>
        <dbReference type="EMBL" id="PXX74657.1"/>
    </source>
</evidence>
<evidence type="ECO:0000313" key="4">
    <source>
        <dbReference type="Proteomes" id="UP000247612"/>
    </source>
</evidence>
<protein>
    <submittedName>
        <fullName evidence="3">Phage terminase large subunit-like protein</fullName>
    </submittedName>
</protein>
<dbReference type="InterPro" id="IPR046461">
    <property type="entry name" value="TerL_ATPase"/>
</dbReference>
<evidence type="ECO:0000259" key="2">
    <source>
        <dbReference type="Pfam" id="PF20441"/>
    </source>
</evidence>
<dbReference type="EMBL" id="QJKH01000022">
    <property type="protein sequence ID" value="PXX74657.1"/>
    <property type="molecule type" value="Genomic_DNA"/>
</dbReference>
<sequence length="556" mass="64428">MTYLEEYARAVLSGKINACHRIKQAYAHLLDKLEHPEKYKPWVFDEDRANEPIEFIETFCKQAQGRNRGKPLKLELFQKAKHQAVFGFIHEKTGERQYQEVLDIRGRKNGKTTELAADATYMMLGDGEGSPEVYFIATKLDQAKKGFSEAHKMIMQSDMLKKYLRKRQSDIWCDMNFGTMQALASNSNSLDGLNGHFVIIDELAAIQKRDLYDLMKQSMSSRFQPLLNCITTNGFVRNSIYDAQYVYAIKVLDSYDIGKCIDERFLPLIYELDDRDEWDKEDCWVKANPGLGTIKSFDKLRGYVEKAKKDPAFKATVMVKDFNMTETSASAWLTYKTLNNTTKFELDKMSFRYCIGGFDGSDTTDLTNAKALCMRPNDNHLYYASMYWLPEETLIQRSIEDSAPYELWERQGYLRVSKGNKINFYDVLEWYKELRDVHDIYVLYIGFDPWHVDESLLEAFKNEFGKEAMIPVRQGTKTLSSPMKSFKADLDAKLIVYNDNPIDKMCLANTEIKTDINNNIQPVKGLDVRKRIDGTIGFLNSYVVFNDKRDEYLTLI</sequence>
<proteinExistence type="predicted"/>
<dbReference type="GO" id="GO:0004519">
    <property type="term" value="F:endonuclease activity"/>
    <property type="evidence" value="ECO:0007669"/>
    <property type="project" value="InterPro"/>
</dbReference>
<dbReference type="Pfam" id="PF03354">
    <property type="entry name" value="TerL_ATPase"/>
    <property type="match status" value="1"/>
</dbReference>
<dbReference type="PANTHER" id="PTHR41287">
    <property type="match status" value="1"/>
</dbReference>
<reference evidence="3 4" key="1">
    <citation type="submission" date="2018-05" db="EMBL/GenBank/DDBJ databases">
        <title>Genomic Encyclopedia of Type Strains, Phase IV (KMG-IV): sequencing the most valuable type-strain genomes for metagenomic binning, comparative biology and taxonomic classification.</title>
        <authorList>
            <person name="Goeker M."/>
        </authorList>
    </citation>
    <scope>NUCLEOTIDE SEQUENCE [LARGE SCALE GENOMIC DNA]</scope>
    <source>
        <strain evidence="3 4">JC118</strain>
    </source>
</reference>
<comment type="caution">
    <text evidence="3">The sequence shown here is derived from an EMBL/GenBank/DDBJ whole genome shotgun (WGS) entry which is preliminary data.</text>
</comment>
<gene>
    <name evidence="3" type="ORF">DES51_12243</name>
</gene>
<dbReference type="Proteomes" id="UP000247612">
    <property type="component" value="Unassembled WGS sequence"/>
</dbReference>
<organism evidence="3 4">
    <name type="scientific">Dielma fastidiosa</name>
    <dbReference type="NCBI Taxonomy" id="1034346"/>
    <lineage>
        <taxon>Bacteria</taxon>
        <taxon>Bacillati</taxon>
        <taxon>Bacillota</taxon>
        <taxon>Erysipelotrichia</taxon>
        <taxon>Erysipelotrichales</taxon>
        <taxon>Erysipelotrichaceae</taxon>
        <taxon>Dielma</taxon>
    </lineage>
</organism>
<dbReference type="RefSeq" id="WP_022938874.1">
    <property type="nucleotide sequence ID" value="NZ_CABKRQ010000007.1"/>
</dbReference>
<dbReference type="STRING" id="1034346.GCA_000313565_02590"/>
<dbReference type="Pfam" id="PF20441">
    <property type="entry name" value="TerL_nuclease"/>
    <property type="match status" value="1"/>
</dbReference>
<accession>A0A318KDB7</accession>
<keyword evidence="4" id="KW-1185">Reference proteome</keyword>
<feature type="domain" description="Terminase large subunit-like ATPase" evidence="1">
    <location>
        <begin position="77"/>
        <end position="248"/>
    </location>
</feature>